<comment type="caution">
    <text evidence="1">The sequence shown here is derived from an EMBL/GenBank/DDBJ whole genome shotgun (WGS) entry which is preliminary data.</text>
</comment>
<gene>
    <name evidence="1" type="primary">CMTR2</name>
    <name evidence="1" type="ORF">CEXT_348621</name>
</gene>
<proteinExistence type="predicted"/>
<accession>A0AAV4YDD5</accession>
<reference evidence="1 2" key="1">
    <citation type="submission" date="2021-06" db="EMBL/GenBank/DDBJ databases">
        <title>Caerostris extrusa draft genome.</title>
        <authorList>
            <person name="Kono N."/>
            <person name="Arakawa K."/>
        </authorList>
    </citation>
    <scope>NUCLEOTIDE SEQUENCE [LARGE SCALE GENOMIC DNA]</scope>
</reference>
<dbReference type="AlphaFoldDB" id="A0AAV4YDD5"/>
<name>A0AAV4YDD5_CAEEX</name>
<sequence>MFPLESIPKSFKVQMVKCSNLFVDLQTKTINENLRLFSIHFSDYKVKLEEMQEMCAEEYLERCDIHRGPFIHRLYSFKEQIVTNSYDKHHRNGKMLRFQVLGETFENLVKSKSMPWKDIILDIERRLDELVCAPKERKLDDQEYDIVPKGVKRKLDDQECGIMPKDKKRKLDDQEHGIIPKDKKRKLDDQECGIILKDEKRMMPKDKKRKLDDQEGGIIPKDEKRKLVDQEHGIIPKDDEKDKKRKLDDQECGIMPKDEKRKLVDQECGIIQKDRKRKLDDQEHGIIPKDKKRMMLKDKKRKLVDQEHGIIPKDEKRKLVDQECGIIQKDRKRKLDDQEHGIIPKDEMRKLDDQEHGIIPTVRKRKVDDQEWYFIPKKVLDPMKFKVGRNWLLTGKKVHQIQNSKFCNPMLIDLWNKVSYRTEINIQNHMPTSHYYWDIDLADLLLKGIQNDEVKLPQENRIIYINSICWVDSLNQELKIKQDFTEVLCKAIKIMKPGNSLIICIQSLLTRYMAGIIFMLLSLFEKCLCLLPNDDAPASCGQMWILKNFRKSPYTSRVIHYLESIIHFNNHHPPEEIEILETVPVETLCDNKFKFYEYLLELNNNNIQRRLSSLISVEKEIVIGI</sequence>
<protein>
    <submittedName>
        <fullName evidence="1">Cap-specific mRNA</fullName>
    </submittedName>
</protein>
<dbReference type="Proteomes" id="UP001054945">
    <property type="component" value="Unassembled WGS sequence"/>
</dbReference>
<dbReference type="EMBL" id="BPLR01019044">
    <property type="protein sequence ID" value="GIZ04177.1"/>
    <property type="molecule type" value="Genomic_DNA"/>
</dbReference>
<dbReference type="Gene3D" id="3.40.50.12760">
    <property type="match status" value="1"/>
</dbReference>
<organism evidence="1 2">
    <name type="scientific">Caerostris extrusa</name>
    <name type="common">Bark spider</name>
    <name type="synonym">Caerostris bankana</name>
    <dbReference type="NCBI Taxonomy" id="172846"/>
    <lineage>
        <taxon>Eukaryota</taxon>
        <taxon>Metazoa</taxon>
        <taxon>Ecdysozoa</taxon>
        <taxon>Arthropoda</taxon>
        <taxon>Chelicerata</taxon>
        <taxon>Arachnida</taxon>
        <taxon>Araneae</taxon>
        <taxon>Araneomorphae</taxon>
        <taxon>Entelegynae</taxon>
        <taxon>Araneoidea</taxon>
        <taxon>Araneidae</taxon>
        <taxon>Caerostris</taxon>
    </lineage>
</organism>
<keyword evidence="2" id="KW-1185">Reference proteome</keyword>
<evidence type="ECO:0000313" key="1">
    <source>
        <dbReference type="EMBL" id="GIZ04177.1"/>
    </source>
</evidence>
<evidence type="ECO:0000313" key="2">
    <source>
        <dbReference type="Proteomes" id="UP001054945"/>
    </source>
</evidence>